<sequence>MLDIIDNPQYRKIVYKTSSQVSKTTLLNSAIFYWMFTDPSNIGVAQSTGNELKQWKAGKIDTTIEAVPELKNLITDKNDKRYANNQNQIQMKDGTFLYFMSLGSPNHLRGKTLKRVVLDEVSAIDNSDEGNPIRLAENRITDFGSEGKILISSTPTYSGDAIDIEYQNSDQREWFVKCPHCQHEHTLQWGNVIFDWEQVGNRKLPNPKTAKLTCPECKEHITESQRIKIVSRGRWIAQRPEVTDTAGFHINRLYSPNSTIESITYEFRMAWLEYSNQSFYNTVLGLHYSELQTDLDIIKLENLRDNSFDLENIPDEVLGIVMGVDQQLDRLECQVLGFSDKQLWVLGYRIFYSPNCEVRGAKAYTELTQFITQQFKTVSGRRVKVLKAFVDSGNGRATQTVLSYCNTSQILMAIKGSSSKTGAMFKESTSGGNKWCNLNVHEGKMWVRNLINNSLSDNPDDAPLKILFSHDLPDDYFAQLTSEALKRKGDVFAWVLKQGQKRNESLDTLNYALIAMKYCLQKLGAQPFKELRTYAAKQREEKQIPIPIFEEQNDKYEKKSKSKPRPKPRSGGNNWFG</sequence>
<feature type="domain" description="Terminase large subunit GpA endonuclease" evidence="3">
    <location>
        <begin position="245"/>
        <end position="517"/>
    </location>
</feature>
<organism evidence="4 5">
    <name type="scientific">Yersinia pekkanenii</name>
    <dbReference type="NCBI Taxonomy" id="1288385"/>
    <lineage>
        <taxon>Bacteria</taxon>
        <taxon>Pseudomonadati</taxon>
        <taxon>Pseudomonadota</taxon>
        <taxon>Gammaproteobacteria</taxon>
        <taxon>Enterobacterales</taxon>
        <taxon>Yersiniaceae</taxon>
        <taxon>Yersinia</taxon>
    </lineage>
</organism>
<evidence type="ECO:0000313" key="5">
    <source>
        <dbReference type="Proteomes" id="UP000045840"/>
    </source>
</evidence>
<evidence type="ECO:0000259" key="2">
    <source>
        <dbReference type="Pfam" id="PF05876"/>
    </source>
</evidence>
<dbReference type="Gene3D" id="3.40.50.300">
    <property type="entry name" value="P-loop containing nucleotide triphosphate hydrolases"/>
    <property type="match status" value="1"/>
</dbReference>
<dbReference type="InterPro" id="IPR027417">
    <property type="entry name" value="P-loop_NTPase"/>
</dbReference>
<gene>
    <name evidence="4" type="ORF">ERS008529_02185</name>
</gene>
<dbReference type="Pfam" id="PF20454">
    <property type="entry name" value="GpA_nuclease"/>
    <property type="match status" value="1"/>
</dbReference>
<evidence type="ECO:0000259" key="3">
    <source>
        <dbReference type="Pfam" id="PF20454"/>
    </source>
</evidence>
<name>A0A0T9PU23_9GAMM</name>
<accession>A0A0T9PU23</accession>
<dbReference type="GO" id="GO:0016887">
    <property type="term" value="F:ATP hydrolysis activity"/>
    <property type="evidence" value="ECO:0007669"/>
    <property type="project" value="InterPro"/>
</dbReference>
<feature type="domain" description="Phage terminase large subunit GpA ATPase" evidence="2">
    <location>
        <begin position="1"/>
        <end position="235"/>
    </location>
</feature>
<dbReference type="EMBL" id="CQAZ01000017">
    <property type="protein sequence ID" value="CNH81121.1"/>
    <property type="molecule type" value="Genomic_DNA"/>
</dbReference>
<dbReference type="AlphaFoldDB" id="A0A0T9PU23"/>
<proteinExistence type="predicted"/>
<dbReference type="InterPro" id="IPR046454">
    <property type="entry name" value="GpA_endonuclease"/>
</dbReference>
<reference evidence="5" key="1">
    <citation type="submission" date="2015-03" db="EMBL/GenBank/DDBJ databases">
        <authorList>
            <consortium name="Pathogen Informatics"/>
        </authorList>
    </citation>
    <scope>NUCLEOTIDE SEQUENCE [LARGE SCALE GENOMIC DNA]</scope>
    <source>
        <strain evidence="5">A125KOH2</strain>
    </source>
</reference>
<dbReference type="InterPro" id="IPR046453">
    <property type="entry name" value="GpA_ATPase"/>
</dbReference>
<evidence type="ECO:0000256" key="1">
    <source>
        <dbReference type="SAM" id="MobiDB-lite"/>
    </source>
</evidence>
<dbReference type="Proteomes" id="UP000045840">
    <property type="component" value="Unassembled WGS sequence"/>
</dbReference>
<protein>
    <submittedName>
        <fullName evidence="4">Bacteriophage tail assembly protein</fullName>
    </submittedName>
</protein>
<dbReference type="GO" id="GO:0004519">
    <property type="term" value="F:endonuclease activity"/>
    <property type="evidence" value="ECO:0007669"/>
    <property type="project" value="InterPro"/>
</dbReference>
<dbReference type="Pfam" id="PF05876">
    <property type="entry name" value="GpA_ATPase"/>
    <property type="match status" value="1"/>
</dbReference>
<feature type="region of interest" description="Disordered" evidence="1">
    <location>
        <begin position="545"/>
        <end position="577"/>
    </location>
</feature>
<evidence type="ECO:0000313" key="4">
    <source>
        <dbReference type="EMBL" id="CNH81121.1"/>
    </source>
</evidence>